<protein>
    <submittedName>
        <fullName evidence="1">HEPN domain-containing protein</fullName>
    </submittedName>
</protein>
<dbReference type="AlphaFoldDB" id="A0A444W8W7"/>
<evidence type="ECO:0000313" key="1">
    <source>
        <dbReference type="EMBL" id="RYJ42058.1"/>
    </source>
</evidence>
<dbReference type="Proteomes" id="UP000289775">
    <property type="component" value="Unassembled WGS sequence"/>
</dbReference>
<sequence length="281" mass="33030">MIPENQPERKELKKVTKALLDFLPLHSIYLSFNNNSVSPKTIITLILSKKCEIDAMELKPLVSRLFKNYPQFSYTLFEHWWATDLWDEGSLFLMNHANGNTLAYTSKEANKTFRLNKTKTAKRRLRRTEKEYQLLANYAECCFTYSKWYLDSGNYLQATLHLHQALKYTFQKVELVLMGEYYASQSLQEHQTYLSEFYPDFGCFFDGENEEESNAIKQLDASFRVVRYKKKYKENFKEEMIAFATAKAGQIAVRVYEIFEACVAECKLKIKNIEIKNHALL</sequence>
<organism evidence="1 2">
    <name type="scientific">Flavobacterium beibuense</name>
    <dbReference type="NCBI Taxonomy" id="657326"/>
    <lineage>
        <taxon>Bacteria</taxon>
        <taxon>Pseudomonadati</taxon>
        <taxon>Bacteroidota</taxon>
        <taxon>Flavobacteriia</taxon>
        <taxon>Flavobacteriales</taxon>
        <taxon>Flavobacteriaceae</taxon>
        <taxon>Flavobacterium</taxon>
    </lineage>
</organism>
<keyword evidence="2" id="KW-1185">Reference proteome</keyword>
<comment type="caution">
    <text evidence="1">The sequence shown here is derived from an EMBL/GenBank/DDBJ whole genome shotgun (WGS) entry which is preliminary data.</text>
</comment>
<gene>
    <name evidence="1" type="ORF">NU09_2462</name>
</gene>
<name>A0A444W8W7_9FLAO</name>
<proteinExistence type="predicted"/>
<accession>A0A444W8W7</accession>
<dbReference type="EMBL" id="JUIW01000008">
    <property type="protein sequence ID" value="RYJ42058.1"/>
    <property type="molecule type" value="Genomic_DNA"/>
</dbReference>
<reference evidence="1 2" key="1">
    <citation type="submission" date="2014-12" db="EMBL/GenBank/DDBJ databases">
        <title>Genome sequence of Flavobacterium beibuense RSKm HC5.</title>
        <authorList>
            <person name="Kim J.F."/>
            <person name="Song J.Y."/>
            <person name="Kwak M.-J."/>
            <person name="Lee S.-W."/>
        </authorList>
    </citation>
    <scope>NUCLEOTIDE SEQUENCE [LARGE SCALE GENOMIC DNA]</scope>
    <source>
        <strain evidence="1 2">RSKm HC5</strain>
    </source>
</reference>
<evidence type="ECO:0000313" key="2">
    <source>
        <dbReference type="Proteomes" id="UP000289775"/>
    </source>
</evidence>
<dbReference type="Gene3D" id="1.20.120.330">
    <property type="entry name" value="Nucleotidyltransferases domain 2"/>
    <property type="match status" value="1"/>
</dbReference>